<dbReference type="Proteomes" id="UP000789702">
    <property type="component" value="Unassembled WGS sequence"/>
</dbReference>
<dbReference type="EMBL" id="CAJVPU010046212">
    <property type="protein sequence ID" value="CAG8751153.1"/>
    <property type="molecule type" value="Genomic_DNA"/>
</dbReference>
<accession>A0ACA9QG05</accession>
<name>A0ACA9QG05_9GLOM</name>
<comment type="caution">
    <text evidence="1">The sequence shown here is derived from an EMBL/GenBank/DDBJ whole genome shotgun (WGS) entry which is preliminary data.</text>
</comment>
<keyword evidence="2" id="KW-1185">Reference proteome</keyword>
<evidence type="ECO:0000313" key="2">
    <source>
        <dbReference type="Proteomes" id="UP000789702"/>
    </source>
</evidence>
<feature type="non-terminal residue" evidence="1">
    <location>
        <position position="176"/>
    </location>
</feature>
<organism evidence="1 2">
    <name type="scientific">Dentiscutata heterogama</name>
    <dbReference type="NCBI Taxonomy" id="1316150"/>
    <lineage>
        <taxon>Eukaryota</taxon>
        <taxon>Fungi</taxon>
        <taxon>Fungi incertae sedis</taxon>
        <taxon>Mucoromycota</taxon>
        <taxon>Glomeromycotina</taxon>
        <taxon>Glomeromycetes</taxon>
        <taxon>Diversisporales</taxon>
        <taxon>Gigasporaceae</taxon>
        <taxon>Dentiscutata</taxon>
    </lineage>
</organism>
<reference evidence="1" key="1">
    <citation type="submission" date="2021-06" db="EMBL/GenBank/DDBJ databases">
        <authorList>
            <person name="Kallberg Y."/>
            <person name="Tangrot J."/>
            <person name="Rosling A."/>
        </authorList>
    </citation>
    <scope>NUCLEOTIDE SEQUENCE</scope>
    <source>
        <strain evidence="1">IL203A</strain>
    </source>
</reference>
<evidence type="ECO:0000313" key="1">
    <source>
        <dbReference type="EMBL" id="CAG8751153.1"/>
    </source>
</evidence>
<gene>
    <name evidence="1" type="ORF">DHETER_LOCUS14643</name>
</gene>
<feature type="non-terminal residue" evidence="1">
    <location>
        <position position="1"/>
    </location>
</feature>
<protein>
    <submittedName>
        <fullName evidence="1">16470_t:CDS:1</fullName>
    </submittedName>
</protein>
<proteinExistence type="predicted"/>
<sequence>VIILSTDIGLDIIFAFTILSKEVSNRYFREWINNNFIFAAIFTLLASADIEILLVLSSHFAGLNIFTAAYSNEAKNYIFWSKNITIIINDIPWLIVQVFYYLNKITYKTVPLIALITSFISIETTVLLKAYMFIYKYYYKSSNKKLDKNLDFEENIELYYANKKILTNEISLYTSE</sequence>